<evidence type="ECO:0000313" key="2">
    <source>
        <dbReference type="EMBL" id="GFH17532.1"/>
    </source>
</evidence>
<feature type="non-terminal residue" evidence="2">
    <location>
        <position position="275"/>
    </location>
</feature>
<accession>A0A699ZNT0</accession>
<dbReference type="Proteomes" id="UP000485058">
    <property type="component" value="Unassembled WGS sequence"/>
</dbReference>
<feature type="non-terminal residue" evidence="2">
    <location>
        <position position="1"/>
    </location>
</feature>
<feature type="compositionally biased region" description="Low complexity" evidence="1">
    <location>
        <begin position="204"/>
        <end position="217"/>
    </location>
</feature>
<evidence type="ECO:0000313" key="3">
    <source>
        <dbReference type="Proteomes" id="UP000485058"/>
    </source>
</evidence>
<protein>
    <submittedName>
        <fullName evidence="2">Uncharacterized protein</fullName>
    </submittedName>
</protein>
<reference evidence="2 3" key="1">
    <citation type="submission" date="2020-02" db="EMBL/GenBank/DDBJ databases">
        <title>Draft genome sequence of Haematococcus lacustris strain NIES-144.</title>
        <authorList>
            <person name="Morimoto D."/>
            <person name="Nakagawa S."/>
            <person name="Yoshida T."/>
            <person name="Sawayama S."/>
        </authorList>
    </citation>
    <scope>NUCLEOTIDE SEQUENCE [LARGE SCALE GENOMIC DNA]</scope>
    <source>
        <strain evidence="2 3">NIES-144</strain>
    </source>
</reference>
<proteinExistence type="predicted"/>
<dbReference type="EMBL" id="BLLF01001163">
    <property type="protein sequence ID" value="GFH17532.1"/>
    <property type="molecule type" value="Genomic_DNA"/>
</dbReference>
<comment type="caution">
    <text evidence="2">The sequence shown here is derived from an EMBL/GenBank/DDBJ whole genome shotgun (WGS) entry which is preliminary data.</text>
</comment>
<dbReference type="AlphaFoldDB" id="A0A699ZNT0"/>
<gene>
    <name evidence="2" type="ORF">HaLaN_14191</name>
</gene>
<name>A0A699ZNT0_HAELA</name>
<evidence type="ECO:0000256" key="1">
    <source>
        <dbReference type="SAM" id="MobiDB-lite"/>
    </source>
</evidence>
<organism evidence="2 3">
    <name type="scientific">Haematococcus lacustris</name>
    <name type="common">Green alga</name>
    <name type="synonym">Haematococcus pluvialis</name>
    <dbReference type="NCBI Taxonomy" id="44745"/>
    <lineage>
        <taxon>Eukaryota</taxon>
        <taxon>Viridiplantae</taxon>
        <taxon>Chlorophyta</taxon>
        <taxon>core chlorophytes</taxon>
        <taxon>Chlorophyceae</taxon>
        <taxon>CS clade</taxon>
        <taxon>Chlamydomonadales</taxon>
        <taxon>Haematococcaceae</taxon>
        <taxon>Haematococcus</taxon>
    </lineage>
</organism>
<sequence>MALAAAPSPSLSPNVPLAAAASPSLSPSVLLSPEELQLFHGVLQRCILMLQVLPTPGFEAGQRVDYTQQQSQYKVLNSVVFSCLRVGLAPWDLIELAETKGLRLHQPSQPTPHQPTKLQALPSQALLATPHGATDQQQLQPDNQPLLQPQEQAEQELDATSQGRLISYTPPPAAAVTLPGKAVSGFTYQRHHDLTSLDRPPSLPASGSARPGAPSSADQAGLRSPGPSLTLGMAPLRACPTCSILSPVGTGKEGRGTYLVGSTAEHPSLQHLIIT</sequence>
<feature type="region of interest" description="Disordered" evidence="1">
    <location>
        <begin position="194"/>
        <end position="229"/>
    </location>
</feature>
<keyword evidence="3" id="KW-1185">Reference proteome</keyword>